<evidence type="ECO:0000256" key="4">
    <source>
        <dbReference type="RuleBase" id="RU003718"/>
    </source>
</evidence>
<name>A0ABD2MPQ1_9CUCU</name>
<feature type="signal peptide" evidence="5">
    <location>
        <begin position="1"/>
        <end position="20"/>
    </location>
</feature>
<evidence type="ECO:0000256" key="5">
    <source>
        <dbReference type="RuleBase" id="RU362059"/>
    </source>
</evidence>
<dbReference type="CDD" id="cd03784">
    <property type="entry name" value="GT1_Gtf-like"/>
    <property type="match status" value="1"/>
</dbReference>
<dbReference type="Pfam" id="PF00201">
    <property type="entry name" value="UDPGT"/>
    <property type="match status" value="1"/>
</dbReference>
<comment type="caution">
    <text evidence="6">The sequence shown here is derived from an EMBL/GenBank/DDBJ whole genome shotgun (WGS) entry which is preliminary data.</text>
</comment>
<reference evidence="6 7" key="1">
    <citation type="journal article" date="2021" name="BMC Biol.">
        <title>Horizontally acquired antibacterial genes associated with adaptive radiation of ladybird beetles.</title>
        <authorList>
            <person name="Li H.S."/>
            <person name="Tang X.F."/>
            <person name="Huang Y.H."/>
            <person name="Xu Z.Y."/>
            <person name="Chen M.L."/>
            <person name="Du X.Y."/>
            <person name="Qiu B.Y."/>
            <person name="Chen P.T."/>
            <person name="Zhang W."/>
            <person name="Slipinski A."/>
            <person name="Escalona H.E."/>
            <person name="Waterhouse R.M."/>
            <person name="Zwick A."/>
            <person name="Pang H."/>
        </authorList>
    </citation>
    <scope>NUCLEOTIDE SEQUENCE [LARGE SCALE GENOMIC DNA]</scope>
    <source>
        <strain evidence="6">SYSU2018</strain>
    </source>
</reference>
<comment type="similarity">
    <text evidence="1 4">Belongs to the UDP-glycosyltransferase family.</text>
</comment>
<evidence type="ECO:0000256" key="3">
    <source>
        <dbReference type="ARBA" id="ARBA00022679"/>
    </source>
</evidence>
<feature type="chain" id="PRO_5044533602" description="UDP-glucuronosyltransferase" evidence="5">
    <location>
        <begin position="21"/>
        <end position="515"/>
    </location>
</feature>
<accession>A0ABD2MPQ1</accession>
<dbReference type="FunFam" id="3.40.50.2000:FF:000050">
    <property type="entry name" value="UDP-glucuronosyltransferase"/>
    <property type="match status" value="1"/>
</dbReference>
<dbReference type="Proteomes" id="UP001516400">
    <property type="component" value="Unassembled WGS sequence"/>
</dbReference>
<dbReference type="PANTHER" id="PTHR48043:SF159">
    <property type="entry name" value="EG:EG0003.4 PROTEIN-RELATED"/>
    <property type="match status" value="1"/>
</dbReference>
<dbReference type="GO" id="GO:0015020">
    <property type="term" value="F:glucuronosyltransferase activity"/>
    <property type="evidence" value="ECO:0007669"/>
    <property type="project" value="UniProtKB-EC"/>
</dbReference>
<protein>
    <recommendedName>
        <fullName evidence="5">UDP-glucuronosyltransferase</fullName>
        <ecNumber evidence="5">2.4.1.17</ecNumber>
    </recommendedName>
</protein>
<comment type="catalytic activity">
    <reaction evidence="5">
        <text>glucuronate acceptor + UDP-alpha-D-glucuronate = acceptor beta-D-glucuronoside + UDP + H(+)</text>
        <dbReference type="Rhea" id="RHEA:21032"/>
        <dbReference type="ChEBI" id="CHEBI:15378"/>
        <dbReference type="ChEBI" id="CHEBI:58052"/>
        <dbReference type="ChEBI" id="CHEBI:58223"/>
        <dbReference type="ChEBI" id="CHEBI:132367"/>
        <dbReference type="ChEBI" id="CHEBI:132368"/>
        <dbReference type="EC" id="2.4.1.17"/>
    </reaction>
</comment>
<keyword evidence="5" id="KW-1133">Transmembrane helix</keyword>
<feature type="transmembrane region" description="Helical" evidence="5">
    <location>
        <begin position="468"/>
        <end position="495"/>
    </location>
</feature>
<keyword evidence="3 4" id="KW-0808">Transferase</keyword>
<keyword evidence="5" id="KW-0472">Membrane</keyword>
<keyword evidence="5" id="KW-0732">Signal</keyword>
<comment type="subcellular location">
    <subcellularLocation>
        <location evidence="5">Membrane</location>
        <topology evidence="5">Single-pass membrane protein</topology>
    </subcellularLocation>
</comment>
<evidence type="ECO:0000256" key="2">
    <source>
        <dbReference type="ARBA" id="ARBA00022676"/>
    </source>
</evidence>
<evidence type="ECO:0000313" key="7">
    <source>
        <dbReference type="Proteomes" id="UP001516400"/>
    </source>
</evidence>
<gene>
    <name evidence="6" type="ORF">HHI36_007453</name>
</gene>
<keyword evidence="2 4" id="KW-0328">Glycosyltransferase</keyword>
<sequence length="515" mass="59183">MQRLLVVFLSLSFFYEGVQNANILGIIPSPFYSHQATFRPLWRELARKGHNLTLVTTDLMEPNENISQIDFSKTYEILKKTETIFFKDASFFEIISHLIKILNETMVYQLTHPDLEPLKDPATYHCDLIIAEAVQPWYFALGAKLGCPVVGVSSMDAFPWTHRHVGNAIHPSMYHQVDFVYGSPLSFAERLQNTAFTTVVSLVQLKIFPILDSYVEEYIGKDLPKLTELHKSLSLLIVNANPIFYPIRPSTPITVNIGGGAHFESPKSLPKDLQDYLDQSKDGCIYFSLGTTVNSNYLSKETIEIFRKTFEELAPMRVLWKYENDTLENKPKNLEIRKWLPQHDILRHPNVKVFITQGGLQSMEEAIDTAVPLLGMPFYGDQKNNVKKMSIKKFGIALDVATIDKKSLKNAILELVNNPLYKKNIDKLSAISKDQPMRGVEKAVWWTEYVLRHGGTEHLRSPSADIPLYQYFFLDIIAFVTFVFIVLILIFYYLFKLIRGIFRLVFRKQIKVKTN</sequence>
<organism evidence="6 7">
    <name type="scientific">Cryptolaemus montrouzieri</name>
    <dbReference type="NCBI Taxonomy" id="559131"/>
    <lineage>
        <taxon>Eukaryota</taxon>
        <taxon>Metazoa</taxon>
        <taxon>Ecdysozoa</taxon>
        <taxon>Arthropoda</taxon>
        <taxon>Hexapoda</taxon>
        <taxon>Insecta</taxon>
        <taxon>Pterygota</taxon>
        <taxon>Neoptera</taxon>
        <taxon>Endopterygota</taxon>
        <taxon>Coleoptera</taxon>
        <taxon>Polyphaga</taxon>
        <taxon>Cucujiformia</taxon>
        <taxon>Coccinelloidea</taxon>
        <taxon>Coccinellidae</taxon>
        <taxon>Scymninae</taxon>
        <taxon>Scymnini</taxon>
        <taxon>Cryptolaemus</taxon>
    </lineage>
</organism>
<keyword evidence="7" id="KW-1185">Reference proteome</keyword>
<dbReference type="SUPFAM" id="SSF53756">
    <property type="entry name" value="UDP-Glycosyltransferase/glycogen phosphorylase"/>
    <property type="match status" value="1"/>
</dbReference>
<dbReference type="EC" id="2.4.1.17" evidence="5"/>
<dbReference type="GO" id="GO:0016020">
    <property type="term" value="C:membrane"/>
    <property type="evidence" value="ECO:0007669"/>
    <property type="project" value="UniProtKB-SubCell"/>
</dbReference>
<dbReference type="Gene3D" id="3.40.50.2000">
    <property type="entry name" value="Glycogen Phosphorylase B"/>
    <property type="match status" value="2"/>
</dbReference>
<keyword evidence="5" id="KW-0812">Transmembrane</keyword>
<evidence type="ECO:0000313" key="6">
    <source>
        <dbReference type="EMBL" id="KAL3268335.1"/>
    </source>
</evidence>
<dbReference type="InterPro" id="IPR050271">
    <property type="entry name" value="UDP-glycosyltransferase"/>
</dbReference>
<dbReference type="PROSITE" id="PS00375">
    <property type="entry name" value="UDPGT"/>
    <property type="match status" value="1"/>
</dbReference>
<dbReference type="InterPro" id="IPR002213">
    <property type="entry name" value="UDP_glucos_trans"/>
</dbReference>
<dbReference type="PANTHER" id="PTHR48043">
    <property type="entry name" value="EG:EG0003.4 PROTEIN-RELATED"/>
    <property type="match status" value="1"/>
</dbReference>
<dbReference type="EMBL" id="JABFTP020000021">
    <property type="protein sequence ID" value="KAL3268335.1"/>
    <property type="molecule type" value="Genomic_DNA"/>
</dbReference>
<evidence type="ECO:0000256" key="1">
    <source>
        <dbReference type="ARBA" id="ARBA00009995"/>
    </source>
</evidence>
<dbReference type="InterPro" id="IPR035595">
    <property type="entry name" value="UDP_glycos_trans_CS"/>
</dbReference>
<dbReference type="AlphaFoldDB" id="A0ABD2MPQ1"/>
<proteinExistence type="inferred from homology"/>